<evidence type="ECO:0000313" key="2">
    <source>
        <dbReference type="WBParaSite" id="PSAMB.scaffold268size60025.g4180.t1"/>
    </source>
</evidence>
<reference evidence="2" key="1">
    <citation type="submission" date="2022-11" db="UniProtKB">
        <authorList>
            <consortium name="WormBaseParasite"/>
        </authorList>
    </citation>
    <scope>IDENTIFICATION</scope>
</reference>
<dbReference type="SUPFAM" id="SSF141739">
    <property type="entry name" value="MFPT repeat-like"/>
    <property type="match status" value="1"/>
</dbReference>
<dbReference type="Pfam" id="PF12150">
    <property type="entry name" value="MFP2b"/>
    <property type="match status" value="1"/>
</dbReference>
<keyword evidence="1" id="KW-1185">Reference proteome</keyword>
<sequence length="163" mass="18258">MATEDNWVTVRNGSVFPQQQGCIRALGIPGINHHCVCEPDAYIALWLRPDGEVVFGCAWSEVGFIKAQFPWDGEMVTGEEADRYRILKCSNDTPNRYHWVQASQANEHSLLYVGEYTPALVLKGNKAIVGKACWDRKMAWTCEGGESCYQGGNFSDCYLLAKE</sequence>
<evidence type="ECO:0000313" key="1">
    <source>
        <dbReference type="Proteomes" id="UP000887566"/>
    </source>
</evidence>
<name>A0A914VX28_9BILA</name>
<dbReference type="WBParaSite" id="PSAMB.scaffold268size60025.g4180.t1">
    <property type="protein sequence ID" value="PSAMB.scaffold268size60025.g4180.t1"/>
    <property type="gene ID" value="PSAMB.scaffold268size60025.g4180"/>
</dbReference>
<proteinExistence type="predicted"/>
<dbReference type="Proteomes" id="UP000887566">
    <property type="component" value="Unplaced"/>
</dbReference>
<accession>A0A914VX28</accession>
<dbReference type="AlphaFoldDB" id="A0A914VX28"/>
<protein>
    <submittedName>
        <fullName evidence="2">Uncharacterized protein</fullName>
    </submittedName>
</protein>
<dbReference type="InterPro" id="IPR021010">
    <property type="entry name" value="Cytosolic_motility_protein"/>
</dbReference>
<organism evidence="1 2">
    <name type="scientific">Plectus sambesii</name>
    <dbReference type="NCBI Taxonomy" id="2011161"/>
    <lineage>
        <taxon>Eukaryota</taxon>
        <taxon>Metazoa</taxon>
        <taxon>Ecdysozoa</taxon>
        <taxon>Nematoda</taxon>
        <taxon>Chromadorea</taxon>
        <taxon>Plectida</taxon>
        <taxon>Plectina</taxon>
        <taxon>Plectoidea</taxon>
        <taxon>Plectidae</taxon>
        <taxon>Plectus</taxon>
    </lineage>
</organism>